<reference evidence="2 3" key="1">
    <citation type="journal article" date="2015" name="Stand. Genomic Sci.">
        <title>Genomic Encyclopedia of Bacterial and Archaeal Type Strains, Phase III: the genomes of soil and plant-associated and newly described type strains.</title>
        <authorList>
            <person name="Whitman W.B."/>
            <person name="Woyke T."/>
            <person name="Klenk H.P."/>
            <person name="Zhou Y."/>
            <person name="Lilburn T.G."/>
            <person name="Beck B.J."/>
            <person name="De Vos P."/>
            <person name="Vandamme P."/>
            <person name="Eisen J.A."/>
            <person name="Garrity G."/>
            <person name="Hugenholtz P."/>
            <person name="Kyrpides N.C."/>
        </authorList>
    </citation>
    <scope>NUCLEOTIDE SEQUENCE [LARGE SCALE GENOMIC DNA]</scope>
    <source>
        <strain evidence="2 3">CGMCC 1.7271</strain>
    </source>
</reference>
<organism evidence="2 3">
    <name type="scientific">Lacibacter cauensis</name>
    <dbReference type="NCBI Taxonomy" id="510947"/>
    <lineage>
        <taxon>Bacteria</taxon>
        <taxon>Pseudomonadati</taxon>
        <taxon>Bacteroidota</taxon>
        <taxon>Chitinophagia</taxon>
        <taxon>Chitinophagales</taxon>
        <taxon>Chitinophagaceae</taxon>
        <taxon>Lacibacter</taxon>
    </lineage>
</organism>
<dbReference type="InterPro" id="IPR038434">
    <property type="entry name" value="YARHG_sf"/>
</dbReference>
<sequence>MKKSIVVIALLSLLACNEQQQPAEKDNVEKEVVKEDTSFLQYNSYFGSWVGDFIAEEYSDGNGDGSHSNKINLVLKRIEGDSVFGQSIVAGNSRAFKGVLRKKDSLYEFQVQEPGDEKYDGLFTFSIKDDTLKGNWTSFRKDLPVVKRRFALVKSAFVYNSALMLPDDMDYVDYVSGKTEEVIEENEEGVKDTFMVDVFRAASEKIFELNASEKELKEADVKNLKKIDLEIIRNTIYARHGYTFKKRTYRQFFDYVDWYIPISTDVTASLTEVEKKNIALLNRFEKYAEDHYDGFGR</sequence>
<dbReference type="RefSeq" id="WP_144887053.1">
    <property type="nucleotide sequence ID" value="NZ_VLLE01000005.1"/>
</dbReference>
<dbReference type="EMBL" id="VLLE01000005">
    <property type="protein sequence ID" value="TWI80211.1"/>
    <property type="molecule type" value="Genomic_DNA"/>
</dbReference>
<protein>
    <submittedName>
        <fullName evidence="2">YARHG domain-containing protein</fullName>
    </submittedName>
</protein>
<dbReference type="Proteomes" id="UP000316167">
    <property type="component" value="Unassembled WGS sequence"/>
</dbReference>
<evidence type="ECO:0000313" key="3">
    <source>
        <dbReference type="Proteomes" id="UP000316167"/>
    </source>
</evidence>
<dbReference type="PROSITE" id="PS51257">
    <property type="entry name" value="PROKAR_LIPOPROTEIN"/>
    <property type="match status" value="1"/>
</dbReference>
<dbReference type="OrthoDB" id="353549at2"/>
<proteinExistence type="predicted"/>
<dbReference type="SMART" id="SM01324">
    <property type="entry name" value="YARHG"/>
    <property type="match status" value="1"/>
</dbReference>
<dbReference type="Pfam" id="PF13308">
    <property type="entry name" value="YARHG"/>
    <property type="match status" value="1"/>
</dbReference>
<evidence type="ECO:0000259" key="1">
    <source>
        <dbReference type="SMART" id="SM01324"/>
    </source>
</evidence>
<dbReference type="Gene3D" id="1.20.58.1690">
    <property type="match status" value="1"/>
</dbReference>
<dbReference type="InterPro" id="IPR025582">
    <property type="entry name" value="YARHG_dom"/>
</dbReference>
<comment type="caution">
    <text evidence="2">The sequence shown here is derived from an EMBL/GenBank/DDBJ whole genome shotgun (WGS) entry which is preliminary data.</text>
</comment>
<gene>
    <name evidence="2" type="ORF">IQ13_2883</name>
</gene>
<feature type="domain" description="YARHG" evidence="1">
    <location>
        <begin position="203"/>
        <end position="286"/>
    </location>
</feature>
<name>A0A562SFU9_9BACT</name>
<dbReference type="AlphaFoldDB" id="A0A562SFU9"/>
<evidence type="ECO:0000313" key="2">
    <source>
        <dbReference type="EMBL" id="TWI80211.1"/>
    </source>
</evidence>
<keyword evidence="3" id="KW-1185">Reference proteome</keyword>
<accession>A0A562SFU9</accession>